<evidence type="ECO:0000313" key="2">
    <source>
        <dbReference type="EMBL" id="OKS86294.1"/>
    </source>
</evidence>
<name>A0A1Q5ZWZ7_9SPHI</name>
<keyword evidence="3" id="KW-1185">Reference proteome</keyword>
<gene>
    <name evidence="2" type="ORF">RG47T_1746</name>
</gene>
<proteinExistence type="predicted"/>
<dbReference type="Pfam" id="PF01636">
    <property type="entry name" value="APH"/>
    <property type="match status" value="1"/>
</dbReference>
<sequence>MLNEILRQFGLNANEYYIQRFGSGLINGTWKVSDLHHKEEFILQQINSNVFKAPNDIADNTSKIASYLAQYHSDYLFISPIPTITGNYLYSPNHEDYYRLFPFVKNSFTVDTVQNRNQALEAAKQFGKFTHLLADFKTSDLHYTLTDFHNLTLRFKQFKEALKTADNNRLINTAGMIVSAHKHEDIARQYEIILKDQLIPLRVIHHDTKISNVLFDQSNKGLCVIDLDTVMPGYFMSDVGDMLRTYLSPYNEEETDFDKIEVREDIFKAIVQGYFMEMGTNLTPTEKSLFVYTGKFMIYMQALRFLTDYLNNDIYYQAKYPEHNLVRAKNQFTLLEKYIAIEAELQQIVQSFN</sequence>
<organism evidence="2 3">
    <name type="scientific">Mucilaginibacter polytrichastri</name>
    <dbReference type="NCBI Taxonomy" id="1302689"/>
    <lineage>
        <taxon>Bacteria</taxon>
        <taxon>Pseudomonadati</taxon>
        <taxon>Bacteroidota</taxon>
        <taxon>Sphingobacteriia</taxon>
        <taxon>Sphingobacteriales</taxon>
        <taxon>Sphingobacteriaceae</taxon>
        <taxon>Mucilaginibacter</taxon>
    </lineage>
</organism>
<dbReference type="PANTHER" id="PTHR21064:SF5">
    <property type="entry name" value="SLR1880 PROTEIN"/>
    <property type="match status" value="1"/>
</dbReference>
<dbReference type="SUPFAM" id="SSF56112">
    <property type="entry name" value="Protein kinase-like (PK-like)"/>
    <property type="match status" value="1"/>
</dbReference>
<dbReference type="PANTHER" id="PTHR21064">
    <property type="entry name" value="AMINOGLYCOSIDE PHOSPHOTRANSFERASE DOMAIN-CONTAINING PROTEIN-RELATED"/>
    <property type="match status" value="1"/>
</dbReference>
<dbReference type="Proteomes" id="UP000186720">
    <property type="component" value="Unassembled WGS sequence"/>
</dbReference>
<accession>A0A1Q5ZWZ7</accession>
<dbReference type="EMBL" id="MPPL01000001">
    <property type="protein sequence ID" value="OKS86294.1"/>
    <property type="molecule type" value="Genomic_DNA"/>
</dbReference>
<comment type="caution">
    <text evidence="2">The sequence shown here is derived from an EMBL/GenBank/DDBJ whole genome shotgun (WGS) entry which is preliminary data.</text>
</comment>
<protein>
    <recommendedName>
        <fullName evidence="1">Aminoglycoside phosphotransferase domain-containing protein</fullName>
    </recommendedName>
</protein>
<dbReference type="OrthoDB" id="526037at2"/>
<dbReference type="InterPro" id="IPR002575">
    <property type="entry name" value="Aminoglycoside_PTrfase"/>
</dbReference>
<dbReference type="Gene3D" id="3.90.1200.10">
    <property type="match status" value="1"/>
</dbReference>
<evidence type="ECO:0000313" key="3">
    <source>
        <dbReference type="Proteomes" id="UP000186720"/>
    </source>
</evidence>
<evidence type="ECO:0000259" key="1">
    <source>
        <dbReference type="Pfam" id="PF01636"/>
    </source>
</evidence>
<feature type="domain" description="Aminoglycoside phosphotransferase" evidence="1">
    <location>
        <begin position="18"/>
        <end position="246"/>
    </location>
</feature>
<dbReference type="RefSeq" id="WP_074489005.1">
    <property type="nucleotide sequence ID" value="NZ_FPAM01000013.1"/>
</dbReference>
<dbReference type="AlphaFoldDB" id="A0A1Q5ZWZ7"/>
<dbReference type="InterPro" id="IPR011009">
    <property type="entry name" value="Kinase-like_dom_sf"/>
</dbReference>
<dbReference type="InterPro" id="IPR050249">
    <property type="entry name" value="Pseudomonas-type_ThrB"/>
</dbReference>
<dbReference type="STRING" id="1302689.RG47T_1746"/>
<reference evidence="2 3" key="1">
    <citation type="submission" date="2016-11" db="EMBL/GenBank/DDBJ databases">
        <title>Whole Genome Sequencing of Mucilaginibacter polytrichastri RG4-7(T) isolated from the moss sample.</title>
        <authorList>
            <person name="Li Y."/>
        </authorList>
    </citation>
    <scope>NUCLEOTIDE SEQUENCE [LARGE SCALE GENOMIC DNA]</scope>
    <source>
        <strain evidence="2 3">RG4-7</strain>
    </source>
</reference>